<organism evidence="1">
    <name type="scientific">viral metagenome</name>
    <dbReference type="NCBI Taxonomy" id="1070528"/>
    <lineage>
        <taxon>unclassified sequences</taxon>
        <taxon>metagenomes</taxon>
        <taxon>organismal metagenomes</taxon>
    </lineage>
</organism>
<name>A0A6C0IHC1_9ZZZZ</name>
<evidence type="ECO:0000313" key="1">
    <source>
        <dbReference type="EMBL" id="QHT92631.1"/>
    </source>
</evidence>
<protein>
    <submittedName>
        <fullName evidence="1">Uncharacterized protein</fullName>
    </submittedName>
</protein>
<proteinExistence type="predicted"/>
<dbReference type="EMBL" id="MN740193">
    <property type="protein sequence ID" value="QHT92631.1"/>
    <property type="molecule type" value="Genomic_DNA"/>
</dbReference>
<sequence>MYSNSSFNVHNAKPLIPRDQNYVIDRKLVSIHSEDRDITKYPNGNQFAITLPQPLLNVQSMRLVQSTFPVVQAYYTFSNEYQNTRFRFSVLLIGGTTYTPYCVKIQEGTYNPCQLALEITNVMNNAVGTEIFNVFYDVVGSKFWFGSTGLLFTLDFNYKMEYPGINCNQPIVFYNYARWGFPYYIGYEKIQYVADGSVPIPPINYIPAVSGDPIIVIAPIPHNVINIGGEKDIYMEVDKYNSYDELYPYTESNKNAYDNNAYSGKVNSAFAKIPLDFTLNQDSRNLLLINFVQYEPPLERIAKLVFRFRFHDGLLVDFRGLEFNFTIEFNSLRNEIALNRNIRTPAMISL</sequence>
<accession>A0A6C0IHC1</accession>
<dbReference type="AlphaFoldDB" id="A0A6C0IHC1"/>
<reference evidence="1" key="1">
    <citation type="journal article" date="2020" name="Nature">
        <title>Giant virus diversity and host interactions through global metagenomics.</title>
        <authorList>
            <person name="Schulz F."/>
            <person name="Roux S."/>
            <person name="Paez-Espino D."/>
            <person name="Jungbluth S."/>
            <person name="Walsh D.A."/>
            <person name="Denef V.J."/>
            <person name="McMahon K.D."/>
            <person name="Konstantinidis K.T."/>
            <person name="Eloe-Fadrosh E.A."/>
            <person name="Kyrpides N.C."/>
            <person name="Woyke T."/>
        </authorList>
    </citation>
    <scope>NUCLEOTIDE SEQUENCE</scope>
    <source>
        <strain evidence="1">GVMAG-M-3300023184-89</strain>
    </source>
</reference>